<protein>
    <recommendedName>
        <fullName evidence="4">LysM domain-containing protein</fullName>
    </recommendedName>
</protein>
<keyword evidence="3" id="KW-1185">Reference proteome</keyword>
<evidence type="ECO:0000313" key="2">
    <source>
        <dbReference type="EMBL" id="AWM31367.1"/>
    </source>
</evidence>
<dbReference type="Proteomes" id="UP000245999">
    <property type="component" value="Chromosome"/>
</dbReference>
<dbReference type="KEGG" id="hnv:DDQ68_00330"/>
<accession>A0A2Z3GI31</accession>
<organism evidence="2 3">
    <name type="scientific">Hymenobacter nivis</name>
    <dbReference type="NCBI Taxonomy" id="1850093"/>
    <lineage>
        <taxon>Bacteria</taxon>
        <taxon>Pseudomonadati</taxon>
        <taxon>Bacteroidota</taxon>
        <taxon>Cytophagia</taxon>
        <taxon>Cytophagales</taxon>
        <taxon>Hymenobacteraceae</taxon>
        <taxon>Hymenobacter</taxon>
    </lineage>
</organism>
<feature type="compositionally biased region" description="Basic and acidic residues" evidence="1">
    <location>
        <begin position="85"/>
        <end position="100"/>
    </location>
</feature>
<reference evidence="3" key="1">
    <citation type="submission" date="2018-04" db="EMBL/GenBank/DDBJ databases">
        <title>Complete genome of Antarctic heterotrophic bacterium Hymenobacter nivis.</title>
        <authorList>
            <person name="Terashima M."/>
        </authorList>
    </citation>
    <scope>NUCLEOTIDE SEQUENCE [LARGE SCALE GENOMIC DNA]</scope>
    <source>
        <strain evidence="3">NBRC 111535</strain>
    </source>
</reference>
<dbReference type="RefSeq" id="WP_109651780.1">
    <property type="nucleotide sequence ID" value="NZ_CP029145.1"/>
</dbReference>
<dbReference type="OrthoDB" id="1100373at2"/>
<gene>
    <name evidence="2" type="ORF">DDQ68_00330</name>
</gene>
<sequence>MSKTLITAGQSLLDVAIQELGSVAALFDLADAAGLGITDALTPGQLLAVPTSPAAAPALAAYFADRAQRINTGGPIAPRQPITTHDFDARDFNYPDFDAR</sequence>
<dbReference type="AlphaFoldDB" id="A0A2Z3GI31"/>
<evidence type="ECO:0008006" key="4">
    <source>
        <dbReference type="Google" id="ProtNLM"/>
    </source>
</evidence>
<feature type="region of interest" description="Disordered" evidence="1">
    <location>
        <begin position="72"/>
        <end position="100"/>
    </location>
</feature>
<name>A0A2Z3GI31_9BACT</name>
<dbReference type="EMBL" id="CP029145">
    <property type="protein sequence ID" value="AWM31367.1"/>
    <property type="molecule type" value="Genomic_DNA"/>
</dbReference>
<evidence type="ECO:0000256" key="1">
    <source>
        <dbReference type="SAM" id="MobiDB-lite"/>
    </source>
</evidence>
<evidence type="ECO:0000313" key="3">
    <source>
        <dbReference type="Proteomes" id="UP000245999"/>
    </source>
</evidence>
<proteinExistence type="predicted"/>